<evidence type="ECO:0000256" key="1">
    <source>
        <dbReference type="SAM" id="MobiDB-lite"/>
    </source>
</evidence>
<protein>
    <submittedName>
        <fullName evidence="2">Uncharacterized protein</fullName>
    </submittedName>
</protein>
<reference evidence="2" key="1">
    <citation type="submission" date="2019-10" db="EMBL/GenBank/DDBJ databases">
        <authorList>
            <person name="Zhang R."/>
            <person name="Pan Y."/>
            <person name="Wang J."/>
            <person name="Ma R."/>
            <person name="Yu S."/>
        </authorList>
    </citation>
    <scope>NUCLEOTIDE SEQUENCE</scope>
    <source>
        <strain evidence="2">LA-IB0</strain>
        <tissue evidence="2">Leaf</tissue>
    </source>
</reference>
<keyword evidence="3" id="KW-1185">Reference proteome</keyword>
<gene>
    <name evidence="2" type="ORF">BUALT_Bualt09G0062500</name>
</gene>
<organism evidence="2 3">
    <name type="scientific">Buddleja alternifolia</name>
    <dbReference type="NCBI Taxonomy" id="168488"/>
    <lineage>
        <taxon>Eukaryota</taxon>
        <taxon>Viridiplantae</taxon>
        <taxon>Streptophyta</taxon>
        <taxon>Embryophyta</taxon>
        <taxon>Tracheophyta</taxon>
        <taxon>Spermatophyta</taxon>
        <taxon>Magnoliopsida</taxon>
        <taxon>eudicotyledons</taxon>
        <taxon>Gunneridae</taxon>
        <taxon>Pentapetalae</taxon>
        <taxon>asterids</taxon>
        <taxon>lamiids</taxon>
        <taxon>Lamiales</taxon>
        <taxon>Scrophulariaceae</taxon>
        <taxon>Buddlejeae</taxon>
        <taxon>Buddleja</taxon>
    </lineage>
</organism>
<accession>A0AAV6X8H2</accession>
<dbReference type="EMBL" id="WHWC01000009">
    <property type="protein sequence ID" value="KAG8376429.1"/>
    <property type="molecule type" value="Genomic_DNA"/>
</dbReference>
<proteinExistence type="predicted"/>
<comment type="caution">
    <text evidence="2">The sequence shown here is derived from an EMBL/GenBank/DDBJ whole genome shotgun (WGS) entry which is preliminary data.</text>
</comment>
<name>A0AAV6X8H2_9LAMI</name>
<dbReference type="Proteomes" id="UP000826271">
    <property type="component" value="Unassembled WGS sequence"/>
</dbReference>
<feature type="region of interest" description="Disordered" evidence="1">
    <location>
        <begin position="158"/>
        <end position="255"/>
    </location>
</feature>
<evidence type="ECO:0000313" key="2">
    <source>
        <dbReference type="EMBL" id="KAG8376429.1"/>
    </source>
</evidence>
<feature type="compositionally biased region" description="Basic residues" evidence="1">
    <location>
        <begin position="199"/>
        <end position="218"/>
    </location>
</feature>
<dbReference type="PANTHER" id="PTHR34952">
    <property type="entry name" value="OS05G0113500 PROTEIN"/>
    <property type="match status" value="1"/>
</dbReference>
<dbReference type="PANTHER" id="PTHR34952:SF2">
    <property type="entry name" value="OS05G0113500 PROTEIN"/>
    <property type="match status" value="1"/>
</dbReference>
<feature type="region of interest" description="Disordered" evidence="1">
    <location>
        <begin position="80"/>
        <end position="123"/>
    </location>
</feature>
<sequence length="294" mass="31078">MEVCVSLNTSACHDISDNTGSSTDPHNQNQLISSNLSVGELETCLTAFLNIEDIDISNRGVNLSPATNDICNVVKEDKCKDSDNSKSCNSACEKSLGKSSTFPPPREGKSTIDGFSSGKETEEKGFTAAISKANASADSVNQGPSRSISLPTPTKLVSAMKGSREKQGLPPKNSSVTWAPDVYDPIPTSVSHFPSYKNQRYRSGGKRSGKNKQKRGGKSSRGSTGDKDKKQAKKNGGSSSKSKPLDDNSGVAGFSEPKVDAVDFNVGSSPDPFCGSSFLKKSVTKLHFPVAEAT</sequence>
<feature type="compositionally biased region" description="Polar residues" evidence="1">
    <location>
        <begin position="188"/>
        <end position="198"/>
    </location>
</feature>
<feature type="compositionally biased region" description="Polar residues" evidence="1">
    <location>
        <begin position="85"/>
        <end position="101"/>
    </location>
</feature>
<evidence type="ECO:0000313" key="3">
    <source>
        <dbReference type="Proteomes" id="UP000826271"/>
    </source>
</evidence>
<dbReference type="AlphaFoldDB" id="A0AAV6X8H2"/>